<reference evidence="1 2" key="1">
    <citation type="journal article" date="2018" name="Genome Announc.">
        <title>Draft Genome Sequence of "Candidatus Phycosocius bacilliformis," an Alphaproteobacterial Ectosymbiont of the Hydrocarbon-Producing Green Alga Botryococcus braunii.</title>
        <authorList>
            <person name="Tanabe Y."/>
            <person name="Yamaguchi H."/>
            <person name="Watanabe M.M."/>
        </authorList>
    </citation>
    <scope>NUCLEOTIDE SEQUENCE [LARGE SCALE GENOMIC DNA]</scope>
    <source>
        <strain evidence="1 2">BOTRYCO-2</strain>
    </source>
</reference>
<evidence type="ECO:0000313" key="1">
    <source>
        <dbReference type="EMBL" id="GBF59092.1"/>
    </source>
</evidence>
<dbReference type="AlphaFoldDB" id="A0A2P2EDF1"/>
<gene>
    <name evidence="1" type="ORF">PbB2_02784</name>
</gene>
<evidence type="ECO:0000313" key="2">
    <source>
        <dbReference type="Proteomes" id="UP000245086"/>
    </source>
</evidence>
<keyword evidence="2" id="KW-1185">Reference proteome</keyword>
<accession>A0A2P2EDF1</accession>
<organism evidence="1 2">
    <name type="scientific">Candidatus Phycosocius bacilliformis</name>
    <dbReference type="NCBI Taxonomy" id="1445552"/>
    <lineage>
        <taxon>Bacteria</taxon>
        <taxon>Pseudomonadati</taxon>
        <taxon>Pseudomonadota</taxon>
        <taxon>Alphaproteobacteria</taxon>
        <taxon>Caulobacterales</taxon>
        <taxon>Caulobacterales incertae sedis</taxon>
        <taxon>Candidatus Phycosocius</taxon>
    </lineage>
</organism>
<name>A0A2P2EDF1_9PROT</name>
<dbReference type="EMBL" id="BFBR01000010">
    <property type="protein sequence ID" value="GBF59092.1"/>
    <property type="molecule type" value="Genomic_DNA"/>
</dbReference>
<sequence length="136" mass="14923">MPNDTPTIIGQALQQLCTRKRGHLMEFNLDKLPLDWPRDSGLRSPRVLKQTPYEHWTMAEMSHFAKCAGANLPVLHVAAEATQSHLETLRASCVATGILATILLDLAALSQEEQIAMAKSIQVAANDARLNQLVAL</sequence>
<protein>
    <submittedName>
        <fullName evidence="1">Uncharacterized protein</fullName>
    </submittedName>
</protein>
<dbReference type="RefSeq" id="WP_133245823.1">
    <property type="nucleotide sequence ID" value="NZ_BFBR01000010.1"/>
</dbReference>
<comment type="caution">
    <text evidence="1">The sequence shown here is derived from an EMBL/GenBank/DDBJ whole genome shotgun (WGS) entry which is preliminary data.</text>
</comment>
<proteinExistence type="predicted"/>
<dbReference type="Proteomes" id="UP000245086">
    <property type="component" value="Unassembled WGS sequence"/>
</dbReference>